<evidence type="ECO:0000313" key="2">
    <source>
        <dbReference type="EMBL" id="GIG35005.1"/>
    </source>
</evidence>
<sequence length="129" mass="13358">MPTQPRPDAVPGVATDPLREADPLPRARLLAAMLGRPLTGAELERRGAEDGVPEAVEALVLSGAARRTPDGGLALDRRRRSDALDALARDLRVGAHDARTSTGRAAGVSAGADPAETRLGPHPRPGAEP</sequence>
<dbReference type="EMBL" id="BONO01000002">
    <property type="protein sequence ID" value="GIG35005.1"/>
    <property type="molecule type" value="Genomic_DNA"/>
</dbReference>
<dbReference type="RefSeq" id="WP_203667047.1">
    <property type="nucleotide sequence ID" value="NZ_BONO01000002.1"/>
</dbReference>
<name>A0A919U573_9CELL</name>
<gene>
    <name evidence="2" type="ORF">Cpa01nite_03860</name>
</gene>
<proteinExistence type="predicted"/>
<protein>
    <submittedName>
        <fullName evidence="2">Uncharacterized protein</fullName>
    </submittedName>
</protein>
<dbReference type="Proteomes" id="UP000642125">
    <property type="component" value="Unassembled WGS sequence"/>
</dbReference>
<keyword evidence="3" id="KW-1185">Reference proteome</keyword>
<feature type="region of interest" description="Disordered" evidence="1">
    <location>
        <begin position="93"/>
        <end position="129"/>
    </location>
</feature>
<evidence type="ECO:0000313" key="3">
    <source>
        <dbReference type="Proteomes" id="UP000642125"/>
    </source>
</evidence>
<reference evidence="2" key="1">
    <citation type="submission" date="2021-01" db="EMBL/GenBank/DDBJ databases">
        <title>Whole genome shotgun sequence of Cellulomonas pakistanensis NBRC 110800.</title>
        <authorList>
            <person name="Komaki H."/>
            <person name="Tamura T."/>
        </authorList>
    </citation>
    <scope>NUCLEOTIDE SEQUENCE</scope>
    <source>
        <strain evidence="2">NBRC 110800</strain>
    </source>
</reference>
<feature type="region of interest" description="Disordered" evidence="1">
    <location>
        <begin position="1"/>
        <end position="22"/>
    </location>
</feature>
<dbReference type="AlphaFoldDB" id="A0A919U573"/>
<accession>A0A919U573</accession>
<evidence type="ECO:0000256" key="1">
    <source>
        <dbReference type="SAM" id="MobiDB-lite"/>
    </source>
</evidence>
<organism evidence="2 3">
    <name type="scientific">Cellulomonas pakistanensis</name>
    <dbReference type="NCBI Taxonomy" id="992287"/>
    <lineage>
        <taxon>Bacteria</taxon>
        <taxon>Bacillati</taxon>
        <taxon>Actinomycetota</taxon>
        <taxon>Actinomycetes</taxon>
        <taxon>Micrococcales</taxon>
        <taxon>Cellulomonadaceae</taxon>
        <taxon>Cellulomonas</taxon>
    </lineage>
</organism>
<comment type="caution">
    <text evidence="2">The sequence shown here is derived from an EMBL/GenBank/DDBJ whole genome shotgun (WGS) entry which is preliminary data.</text>
</comment>